<dbReference type="SMART" id="SM00078">
    <property type="entry name" value="IlGF"/>
    <property type="match status" value="1"/>
</dbReference>
<dbReference type="InParanoid" id="A0A6J0UAX2"/>
<evidence type="ECO:0000256" key="6">
    <source>
        <dbReference type="ARBA" id="ARBA00023157"/>
    </source>
</evidence>
<dbReference type="PROSITE" id="PS00262">
    <property type="entry name" value="INSULIN"/>
    <property type="match status" value="1"/>
</dbReference>
<comment type="subunit">
    <text evidence="3">Heterodimer of a B chain and an A chain linked by two disulfide bonds.</text>
</comment>
<keyword evidence="6" id="KW-1015">Disulfide bond</keyword>
<feature type="domain" description="Insulin-like" evidence="8">
    <location>
        <begin position="45"/>
        <end position="195"/>
    </location>
</feature>
<dbReference type="InterPro" id="IPR016179">
    <property type="entry name" value="Insulin-like"/>
</dbReference>
<evidence type="ECO:0000256" key="2">
    <source>
        <dbReference type="ARBA" id="ARBA00009034"/>
    </source>
</evidence>
<dbReference type="GO" id="GO:0005179">
    <property type="term" value="F:hormone activity"/>
    <property type="evidence" value="ECO:0007669"/>
    <property type="project" value="UniProtKB-KW"/>
</dbReference>
<gene>
    <name evidence="10" type="primary">LOC110083251</name>
</gene>
<evidence type="ECO:0000256" key="4">
    <source>
        <dbReference type="ARBA" id="ARBA00022525"/>
    </source>
</evidence>
<evidence type="ECO:0000313" key="9">
    <source>
        <dbReference type="Proteomes" id="UP001652642"/>
    </source>
</evidence>
<keyword evidence="7" id="KW-0732">Signal</keyword>
<evidence type="ECO:0000256" key="3">
    <source>
        <dbReference type="ARBA" id="ARBA00011207"/>
    </source>
</evidence>
<dbReference type="RefSeq" id="XP_020657208.2">
    <property type="nucleotide sequence ID" value="XM_020801549.2"/>
</dbReference>
<dbReference type="Proteomes" id="UP001652642">
    <property type="component" value="Chromosome 2"/>
</dbReference>
<keyword evidence="4" id="KW-0964">Secreted</keyword>
<proteinExistence type="inferred from homology"/>
<dbReference type="PANTHER" id="PTHR20968:SF4">
    <property type="entry name" value="RELAXIN 3"/>
    <property type="match status" value="1"/>
</dbReference>
<name>A0A6J0UAX2_9SAUR</name>
<evidence type="ECO:0000256" key="7">
    <source>
        <dbReference type="SAM" id="SignalP"/>
    </source>
</evidence>
<comment type="subcellular location">
    <subcellularLocation>
        <location evidence="1">Secreted</location>
    </subcellularLocation>
</comment>
<keyword evidence="9" id="KW-1185">Reference proteome</keyword>
<feature type="signal peptide" evidence="7">
    <location>
        <begin position="1"/>
        <end position="18"/>
    </location>
</feature>
<evidence type="ECO:0000256" key="5">
    <source>
        <dbReference type="ARBA" id="ARBA00022702"/>
    </source>
</evidence>
<dbReference type="FunCoup" id="A0A6J0UAX2">
    <property type="interactions" value="2"/>
</dbReference>
<dbReference type="CDD" id="cd04365">
    <property type="entry name" value="IlGF_relaxin_like"/>
    <property type="match status" value="1"/>
</dbReference>
<dbReference type="GO" id="GO:0005576">
    <property type="term" value="C:extracellular region"/>
    <property type="evidence" value="ECO:0007669"/>
    <property type="project" value="UniProtKB-SubCell"/>
</dbReference>
<sequence length="195" mass="21716">MGLKKELLLLLLATTLPAERNCQGAPERVEAAAGLESPGRGEYGVKLCGREFIRAVIFTCGGSRWKRISAPPPRAEFIQTGNDNELENIKLQSVLDPKLDQLQTISQSAQQQTLKNMFNLYNDNEYVPTSDSFSEYINQAKDVPKSRDETRLANSMGSNYFLWGKYPRKKRDSSLGVAGLCCKWGCTKAEISTLC</sequence>
<comment type="similarity">
    <text evidence="2">Belongs to the insulin family.</text>
</comment>
<evidence type="ECO:0000259" key="8">
    <source>
        <dbReference type="SMART" id="SM00078"/>
    </source>
</evidence>
<protein>
    <submittedName>
        <fullName evidence="10">Relaxin-3-like</fullName>
    </submittedName>
</protein>
<reference evidence="10" key="2">
    <citation type="submission" date="2025-08" db="UniProtKB">
        <authorList>
            <consortium name="RefSeq"/>
        </authorList>
    </citation>
    <scope>IDENTIFICATION</scope>
</reference>
<organism evidence="9 10">
    <name type="scientific">Pogona vitticeps</name>
    <name type="common">central bearded dragon</name>
    <dbReference type="NCBI Taxonomy" id="103695"/>
    <lineage>
        <taxon>Eukaryota</taxon>
        <taxon>Metazoa</taxon>
        <taxon>Chordata</taxon>
        <taxon>Craniata</taxon>
        <taxon>Vertebrata</taxon>
        <taxon>Euteleostomi</taxon>
        <taxon>Lepidosauria</taxon>
        <taxon>Squamata</taxon>
        <taxon>Bifurcata</taxon>
        <taxon>Unidentata</taxon>
        <taxon>Episquamata</taxon>
        <taxon>Toxicofera</taxon>
        <taxon>Iguania</taxon>
        <taxon>Acrodonta</taxon>
        <taxon>Agamidae</taxon>
        <taxon>Amphibolurinae</taxon>
        <taxon>Pogona</taxon>
    </lineage>
</organism>
<dbReference type="KEGG" id="pvt:110083251"/>
<dbReference type="GeneID" id="110083251"/>
<evidence type="ECO:0000256" key="1">
    <source>
        <dbReference type="ARBA" id="ARBA00004613"/>
    </source>
</evidence>
<dbReference type="GO" id="GO:0001664">
    <property type="term" value="F:G protein-coupled receptor binding"/>
    <property type="evidence" value="ECO:0007669"/>
    <property type="project" value="TreeGrafter"/>
</dbReference>
<accession>A0A6J0UAX2</accession>
<dbReference type="InterPro" id="IPR051777">
    <property type="entry name" value="Insulin-like_neuro_ligands"/>
</dbReference>
<reference evidence="9" key="1">
    <citation type="submission" date="2025-05" db="UniProtKB">
        <authorList>
            <consortium name="RefSeq"/>
        </authorList>
    </citation>
    <scope>NUCLEOTIDE SEQUENCE [LARGE SCALE GENOMIC DNA]</scope>
</reference>
<dbReference type="AlphaFoldDB" id="A0A6J0UAX2"/>
<keyword evidence="5" id="KW-0372">Hormone</keyword>
<dbReference type="InterPro" id="IPR022353">
    <property type="entry name" value="Insulin_CS"/>
</dbReference>
<dbReference type="SUPFAM" id="SSF56994">
    <property type="entry name" value="Insulin-like"/>
    <property type="match status" value="1"/>
</dbReference>
<dbReference type="InterPro" id="IPR036438">
    <property type="entry name" value="Insulin-like_sf"/>
</dbReference>
<dbReference type="OrthoDB" id="8784777at2759"/>
<evidence type="ECO:0000313" key="10">
    <source>
        <dbReference type="RefSeq" id="XP_020657208.2"/>
    </source>
</evidence>
<dbReference type="PANTHER" id="PTHR20968">
    <property type="entry name" value="ILGF DOMAIN-CONTAINING PROTEIN"/>
    <property type="match status" value="1"/>
</dbReference>
<feature type="chain" id="PRO_5045470653" evidence="7">
    <location>
        <begin position="19"/>
        <end position="195"/>
    </location>
</feature>